<dbReference type="GO" id="GO:0004521">
    <property type="term" value="F:RNA endonuclease activity"/>
    <property type="evidence" value="ECO:0007669"/>
    <property type="project" value="TreeGrafter"/>
</dbReference>
<accession>A0A1G2H799</accession>
<dbReference type="SMART" id="SM01027">
    <property type="entry name" value="Beta-Casp"/>
    <property type="match status" value="1"/>
</dbReference>
<dbReference type="Pfam" id="PF10996">
    <property type="entry name" value="Beta-Casp"/>
    <property type="match status" value="1"/>
</dbReference>
<dbReference type="Gene3D" id="3.60.15.10">
    <property type="entry name" value="Ribonuclease Z/Hydroxyacylglutathione hydrolase-like"/>
    <property type="match status" value="1"/>
</dbReference>
<dbReference type="GO" id="GO:0016787">
    <property type="term" value="F:hydrolase activity"/>
    <property type="evidence" value="ECO:0007669"/>
    <property type="project" value="UniProtKB-KW"/>
</dbReference>
<dbReference type="InterPro" id="IPR022712">
    <property type="entry name" value="Beta_Casp"/>
</dbReference>
<dbReference type="Pfam" id="PF07521">
    <property type="entry name" value="RMMBL"/>
    <property type="match status" value="1"/>
</dbReference>
<evidence type="ECO:0000313" key="4">
    <source>
        <dbReference type="EMBL" id="OGZ58342.1"/>
    </source>
</evidence>
<dbReference type="InterPro" id="IPR001279">
    <property type="entry name" value="Metallo-B-lactamas"/>
</dbReference>
<evidence type="ECO:0000259" key="2">
    <source>
        <dbReference type="SMART" id="SM00849"/>
    </source>
</evidence>
<dbReference type="Gene3D" id="3.40.50.10890">
    <property type="match status" value="1"/>
</dbReference>
<protein>
    <recommendedName>
        <fullName evidence="6">MBL fold hydrolase</fullName>
    </recommendedName>
</protein>
<proteinExistence type="predicted"/>
<reference evidence="4 5" key="1">
    <citation type="journal article" date="2016" name="Nat. Commun.">
        <title>Thousands of microbial genomes shed light on interconnected biogeochemical processes in an aquifer system.</title>
        <authorList>
            <person name="Anantharaman K."/>
            <person name="Brown C.T."/>
            <person name="Hug L.A."/>
            <person name="Sharon I."/>
            <person name="Castelle C.J."/>
            <person name="Probst A.J."/>
            <person name="Thomas B.C."/>
            <person name="Singh A."/>
            <person name="Wilkins M.J."/>
            <person name="Karaoz U."/>
            <person name="Brodie E.L."/>
            <person name="Williams K.H."/>
            <person name="Hubbard S.S."/>
            <person name="Banfield J.F."/>
        </authorList>
    </citation>
    <scope>NUCLEOTIDE SEQUENCE [LARGE SCALE GENOMIC DNA]</scope>
</reference>
<gene>
    <name evidence="4" type="ORF">A2827_03865</name>
</gene>
<dbReference type="Proteomes" id="UP000177932">
    <property type="component" value="Unassembled WGS sequence"/>
</dbReference>
<keyword evidence="1" id="KW-0378">Hydrolase</keyword>
<dbReference type="SMART" id="SM00849">
    <property type="entry name" value="Lactamase_B"/>
    <property type="match status" value="1"/>
</dbReference>
<evidence type="ECO:0000313" key="5">
    <source>
        <dbReference type="Proteomes" id="UP000177932"/>
    </source>
</evidence>
<evidence type="ECO:0000256" key="1">
    <source>
        <dbReference type="ARBA" id="ARBA00022801"/>
    </source>
</evidence>
<dbReference type="PANTHER" id="PTHR11203:SF37">
    <property type="entry name" value="INTEGRATOR COMPLEX SUBUNIT 11"/>
    <property type="match status" value="1"/>
</dbReference>
<dbReference type="InterPro" id="IPR050698">
    <property type="entry name" value="MBL"/>
</dbReference>
<dbReference type="InterPro" id="IPR036866">
    <property type="entry name" value="RibonucZ/Hydroxyglut_hydro"/>
</dbReference>
<sequence length="463" mass="51720">MCLFQKGYIDVMVTLTFCGGARSVTGANYLVETANSKILVDCGLAQGSRYAEVQNYKNFSYDPKTIDAVVITHAHIDHTGRLPKLVRDGFRGKIFMTRPTQDLASIMLEDAQGLIGEEARRDRHEPLYLKEDKENTIKLMEGVDYGDEIEVNKDIKFRLRDAGHILGSAIVEMWVEGKKIVFSGDLGNPPVPLLKPTEYIDDAEYVVVESTYGDRLHEAVDERRNMLEDAIEDTVARGGVLMIPAFALERTQELLYELNSLVENHRIPEVPIFIDSPLAIDATEIYKKYPEYYNKNAVYLIESGDQLFKFPRLKLCYTTEESKAINDVPAPKIIIAGSGMSSGGRILHHERRYLSDPNSLFLIIGYQSAGSLGRAVFDKAREVKIMGESVRVNCEIRAIGGYSAHADQAKLYHWVSHIKDGGKLKKVFAVQGEDAASLAFVRLLRDNLGVDADAPLLGDKVEL</sequence>
<dbReference type="Pfam" id="PF00753">
    <property type="entry name" value="Lactamase_B"/>
    <property type="match status" value="1"/>
</dbReference>
<dbReference type="AlphaFoldDB" id="A0A1G2H799"/>
<comment type="caution">
    <text evidence="4">The sequence shown here is derived from an EMBL/GenBank/DDBJ whole genome shotgun (WGS) entry which is preliminary data.</text>
</comment>
<evidence type="ECO:0000259" key="3">
    <source>
        <dbReference type="SMART" id="SM01027"/>
    </source>
</evidence>
<dbReference type="InterPro" id="IPR011108">
    <property type="entry name" value="RMMBL"/>
</dbReference>
<organism evidence="4 5">
    <name type="scientific">Candidatus Spechtbacteria bacterium RIFCSPHIGHO2_01_FULL_43_30</name>
    <dbReference type="NCBI Taxonomy" id="1802158"/>
    <lineage>
        <taxon>Bacteria</taxon>
        <taxon>Candidatus Spechtiibacteriota</taxon>
    </lineage>
</organism>
<dbReference type="SUPFAM" id="SSF56281">
    <property type="entry name" value="Metallo-hydrolase/oxidoreductase"/>
    <property type="match status" value="1"/>
</dbReference>
<dbReference type="PANTHER" id="PTHR11203">
    <property type="entry name" value="CLEAVAGE AND POLYADENYLATION SPECIFICITY FACTOR FAMILY MEMBER"/>
    <property type="match status" value="1"/>
</dbReference>
<dbReference type="STRING" id="1802158.A2827_03865"/>
<feature type="domain" description="Beta-Casp" evidence="3">
    <location>
        <begin position="251"/>
        <end position="376"/>
    </location>
</feature>
<name>A0A1G2H799_9BACT</name>
<dbReference type="EMBL" id="MHOD01000010">
    <property type="protein sequence ID" value="OGZ58342.1"/>
    <property type="molecule type" value="Genomic_DNA"/>
</dbReference>
<dbReference type="CDD" id="cd16295">
    <property type="entry name" value="TTHA0252-CPSF-like_MBL-fold"/>
    <property type="match status" value="1"/>
</dbReference>
<evidence type="ECO:0008006" key="6">
    <source>
        <dbReference type="Google" id="ProtNLM"/>
    </source>
</evidence>
<feature type="domain" description="Metallo-beta-lactamase" evidence="2">
    <location>
        <begin position="25"/>
        <end position="239"/>
    </location>
</feature>